<name>A0A6B2L6A7_9EUKA</name>
<dbReference type="CDD" id="cd01896">
    <property type="entry name" value="DRG"/>
    <property type="match status" value="1"/>
</dbReference>
<dbReference type="InterPro" id="IPR004095">
    <property type="entry name" value="TGS"/>
</dbReference>
<dbReference type="AlphaFoldDB" id="A0A6B2L6A7"/>
<evidence type="ECO:0000259" key="3">
    <source>
        <dbReference type="PROSITE" id="PS51710"/>
    </source>
</evidence>
<dbReference type="InterPro" id="IPR027417">
    <property type="entry name" value="P-loop_NTPase"/>
</dbReference>
<dbReference type="Pfam" id="PF02824">
    <property type="entry name" value="TGS"/>
    <property type="match status" value="1"/>
</dbReference>
<dbReference type="InterPro" id="IPR006074">
    <property type="entry name" value="GTP1-OBG_CS"/>
</dbReference>
<dbReference type="InterPro" id="IPR012676">
    <property type="entry name" value="TGS-like"/>
</dbReference>
<accession>A0A6B2L6A7</accession>
<dbReference type="PROSITE" id="PS51880">
    <property type="entry name" value="TGS"/>
    <property type="match status" value="1"/>
</dbReference>
<dbReference type="PROSITE" id="PS51710">
    <property type="entry name" value="G_OBG"/>
    <property type="match status" value="1"/>
</dbReference>
<dbReference type="NCBIfam" id="TIGR00231">
    <property type="entry name" value="small_GTP"/>
    <property type="match status" value="1"/>
</dbReference>
<dbReference type="Gene3D" id="6.10.140.1070">
    <property type="match status" value="2"/>
</dbReference>
<keyword evidence="1" id="KW-0547">Nucleotide-binding</keyword>
<proteinExistence type="predicted"/>
<dbReference type="GO" id="GO:0003924">
    <property type="term" value="F:GTPase activity"/>
    <property type="evidence" value="ECO:0007669"/>
    <property type="project" value="InterPro"/>
</dbReference>
<dbReference type="GO" id="GO:0005525">
    <property type="term" value="F:GTP binding"/>
    <property type="evidence" value="ECO:0007669"/>
    <property type="project" value="UniProtKB-KW"/>
</dbReference>
<dbReference type="FunFam" id="3.40.50.300:FF:001436">
    <property type="entry name" value="Developmentally-regulated GTP-binding protein"/>
    <property type="match status" value="1"/>
</dbReference>
<dbReference type="Pfam" id="PF16897">
    <property type="entry name" value="MMR_HSR1_Xtn"/>
    <property type="match status" value="1"/>
</dbReference>
<organism evidence="5">
    <name type="scientific">Arcella intermedia</name>
    <dbReference type="NCBI Taxonomy" id="1963864"/>
    <lineage>
        <taxon>Eukaryota</taxon>
        <taxon>Amoebozoa</taxon>
        <taxon>Tubulinea</taxon>
        <taxon>Elardia</taxon>
        <taxon>Arcellinida</taxon>
        <taxon>Sphaerothecina</taxon>
        <taxon>Arcellidae</taxon>
        <taxon>Arcella</taxon>
    </lineage>
</organism>
<dbReference type="InterPro" id="IPR045001">
    <property type="entry name" value="DRG"/>
</dbReference>
<dbReference type="InterPro" id="IPR012675">
    <property type="entry name" value="Beta-grasp_dom_sf"/>
</dbReference>
<dbReference type="InterPro" id="IPR031167">
    <property type="entry name" value="G_OBG"/>
</dbReference>
<protein>
    <recommendedName>
        <fullName evidence="6">OBG-type G domain-containing protein</fullName>
    </recommendedName>
</protein>
<dbReference type="InterPro" id="IPR031662">
    <property type="entry name" value="GTP-binding_2"/>
</dbReference>
<feature type="domain" description="OBG-type G" evidence="3">
    <location>
        <begin position="62"/>
        <end position="292"/>
    </location>
</feature>
<evidence type="ECO:0000256" key="1">
    <source>
        <dbReference type="ARBA" id="ARBA00022741"/>
    </source>
</evidence>
<evidence type="ECO:0000313" key="5">
    <source>
        <dbReference type="EMBL" id="NDV32348.1"/>
    </source>
</evidence>
<reference evidence="5" key="1">
    <citation type="journal article" date="2020" name="J. Eukaryot. Microbiol.">
        <title>De novo Sequencing, Assembly and Annotation of the Transcriptome for the Free-Living Testate Amoeba Arcella intermedia.</title>
        <authorList>
            <person name="Ribeiro G.M."/>
            <person name="Porfirio-Sousa A.L."/>
            <person name="Maurer-Alcala X.X."/>
            <person name="Katz L.A."/>
            <person name="Lahr D.J.G."/>
        </authorList>
    </citation>
    <scope>NUCLEOTIDE SEQUENCE</scope>
</reference>
<dbReference type="PRINTS" id="PR00326">
    <property type="entry name" value="GTP1OBG"/>
</dbReference>
<feature type="domain" description="TGS" evidence="4">
    <location>
        <begin position="292"/>
        <end position="370"/>
    </location>
</feature>
<dbReference type="SUPFAM" id="SSF81271">
    <property type="entry name" value="TGS-like"/>
    <property type="match status" value="1"/>
</dbReference>
<dbReference type="PROSITE" id="PS00905">
    <property type="entry name" value="GTP1_OBG"/>
    <property type="match status" value="1"/>
</dbReference>
<sequence length="405" mass="45324">MGIVEKIKEIEAEIAKTQKNKATEHHLGGLKAKLAKLRSQLLEPKGTGGPGEGFDVKKFGDARVALIGFPSVGKSTLLSTITETESEQASYEFTTLTCIPGIINYKDTKIQLLDLPGIIEGAAHGKGRGRQVIAVAKSADLILMVLDAAKERGNQHKEILEKELTTVGLRLNQKPPDIYVKVKPTGGIKFNSTVTLTKLGPDPAKEVYNVLHEYKMHNCEVLFREDCNIDQFIDVIEGNRKYVRCLYVYNKVDMCSIEHVDSLARRPNAVVISCNLSLGLEFLLEQIWKNLGLVRVYTKKKGHAPSFDAPIVLTEGRGGVTIENACRQIHKDLLENFKYAMVWGTSTKYNPQRCGLSHCLEDEDVLQIVIKTAEEQRHEKSYGQKVQQYYDTYHQGKKKKAKLKT</sequence>
<dbReference type="SUPFAM" id="SSF52540">
    <property type="entry name" value="P-loop containing nucleoside triphosphate hydrolases"/>
    <property type="match status" value="1"/>
</dbReference>
<dbReference type="PANTHER" id="PTHR43127">
    <property type="entry name" value="DEVELOPMENTALLY-REGULATED GTP-BINDING PROTEIN 2"/>
    <property type="match status" value="1"/>
</dbReference>
<dbReference type="InterPro" id="IPR005225">
    <property type="entry name" value="Small_GTP-bd"/>
</dbReference>
<keyword evidence="2" id="KW-0342">GTP-binding</keyword>
<dbReference type="Gene3D" id="3.10.20.30">
    <property type="match status" value="1"/>
</dbReference>
<evidence type="ECO:0008006" key="6">
    <source>
        <dbReference type="Google" id="ProtNLM"/>
    </source>
</evidence>
<dbReference type="FunFam" id="3.10.20.30:FF:000003">
    <property type="entry name" value="Developmentally-regulated GTP-binding protein 1"/>
    <property type="match status" value="1"/>
</dbReference>
<evidence type="ECO:0000256" key="2">
    <source>
        <dbReference type="ARBA" id="ARBA00023134"/>
    </source>
</evidence>
<evidence type="ECO:0000259" key="4">
    <source>
        <dbReference type="PROSITE" id="PS51880"/>
    </source>
</evidence>
<dbReference type="InterPro" id="IPR006073">
    <property type="entry name" value="GTP-bd"/>
</dbReference>
<dbReference type="EMBL" id="GIBP01003379">
    <property type="protein sequence ID" value="NDV32348.1"/>
    <property type="molecule type" value="Transcribed_RNA"/>
</dbReference>
<dbReference type="Pfam" id="PF01926">
    <property type="entry name" value="MMR_HSR1"/>
    <property type="match status" value="1"/>
</dbReference>